<sequence length="513" mass="57572">MTRALLAVASTLLALTPTVHGLFGAGGAKVDTKADAQIHLYSFASNNCIGGSINHTPYELKQGQCVNIHQVNSVRPRFRPDHAGWVDEVNALRTHCQLKTFAAPNCLEGNQTTKYRSGGGSLPKNFEKCLVPRGQLHQRAEDHDSDSESSDDKGESLYHSMQSAMFICGDLENPEQFCTSTLRHTSWYMDPTYWSPHSQVHTATYTGTLQATASIAARSIGAPPEDIHPTLEPRMKPSGEQKGVWMYHPWEHSLTCYSCYPKHEHDYRNIECRAGINYPVDCGAVPVLHEGRPTTHHKTTTSTTTAVTTTHHTSMTAYSRSVIMFKKPQPSGPYADASDCFPPECECRDCALHPRYADCAHCYNFDVSPFVEYPDCIPPTCFCPDCAIDPVYSDCWHCYDFLFGSDGSPSRPMDIKLSQKKSWHTPVKFWHPFISGKEACADAEWEKRGRPENYVKIQHVHLCDKKDRLDSQWIGLPKRVVHTKSRTTTSTHVIDHTSTSTETVVVTRRHDQL</sequence>
<keyword evidence="3" id="KW-1185">Reference proteome</keyword>
<protein>
    <submittedName>
        <fullName evidence="2">Uncharacterized protein</fullName>
    </submittedName>
</protein>
<comment type="caution">
    <text evidence="2">The sequence shown here is derived from an EMBL/GenBank/DDBJ whole genome shotgun (WGS) entry which is preliminary data.</text>
</comment>
<reference evidence="2 3" key="1">
    <citation type="submission" date="2024-02" db="EMBL/GenBank/DDBJ databases">
        <title>De novo assembly and annotation of 12 fungi associated with fruit tree decline syndrome in Ontario, Canada.</title>
        <authorList>
            <person name="Sulman M."/>
            <person name="Ellouze W."/>
            <person name="Ilyukhin E."/>
        </authorList>
    </citation>
    <scope>NUCLEOTIDE SEQUENCE [LARGE SCALE GENOMIC DNA]</scope>
    <source>
        <strain evidence="2 3">M97-236</strain>
    </source>
</reference>
<evidence type="ECO:0000313" key="2">
    <source>
        <dbReference type="EMBL" id="KAL1603322.1"/>
    </source>
</evidence>
<accession>A0ABR3RG34</accession>
<dbReference type="EMBL" id="JAKIXB020000012">
    <property type="protein sequence ID" value="KAL1603322.1"/>
    <property type="molecule type" value="Genomic_DNA"/>
</dbReference>
<feature type="chain" id="PRO_5046972296" evidence="1">
    <location>
        <begin position="22"/>
        <end position="513"/>
    </location>
</feature>
<feature type="signal peptide" evidence="1">
    <location>
        <begin position="1"/>
        <end position="21"/>
    </location>
</feature>
<name>A0ABR3RG34_9PLEO</name>
<evidence type="ECO:0000256" key="1">
    <source>
        <dbReference type="SAM" id="SignalP"/>
    </source>
</evidence>
<organism evidence="2 3">
    <name type="scientific">Nothophoma quercina</name>
    <dbReference type="NCBI Taxonomy" id="749835"/>
    <lineage>
        <taxon>Eukaryota</taxon>
        <taxon>Fungi</taxon>
        <taxon>Dikarya</taxon>
        <taxon>Ascomycota</taxon>
        <taxon>Pezizomycotina</taxon>
        <taxon>Dothideomycetes</taxon>
        <taxon>Pleosporomycetidae</taxon>
        <taxon>Pleosporales</taxon>
        <taxon>Pleosporineae</taxon>
        <taxon>Didymellaceae</taxon>
        <taxon>Nothophoma</taxon>
    </lineage>
</organism>
<gene>
    <name evidence="2" type="ORF">SLS59_004418</name>
</gene>
<proteinExistence type="predicted"/>
<evidence type="ECO:0000313" key="3">
    <source>
        <dbReference type="Proteomes" id="UP001521222"/>
    </source>
</evidence>
<keyword evidence="1" id="KW-0732">Signal</keyword>
<dbReference type="Proteomes" id="UP001521222">
    <property type="component" value="Unassembled WGS sequence"/>
</dbReference>